<keyword evidence="11" id="KW-1185">Reference proteome</keyword>
<sequence length="220" mass="24422">MYQGGSYQPLASDEETGKRLMASSRPSQEDAARFNFNRSPVEGTIGGYDYADYTTFSNMGSKKATPSSNLDARESLLAGFQELELQSYQLGRGQNTLLESEATGANVLEELQRQRETIRSSRSNIQEINEDVNDSISILRWMGCRAATQRMLLCFASRPMLTPLVAFSKLETKVTEVQCVACRALRHDYQLQLSALSKDLNHNSYGASPICVCPVILLCV</sequence>
<dbReference type="Proteomes" id="UP001190700">
    <property type="component" value="Unassembled WGS sequence"/>
</dbReference>
<evidence type="ECO:0000256" key="6">
    <source>
        <dbReference type="ARBA" id="ARBA00022989"/>
    </source>
</evidence>
<proteinExistence type="inferred from homology"/>
<dbReference type="GO" id="GO:0015031">
    <property type="term" value="P:protein transport"/>
    <property type="evidence" value="ECO:0007669"/>
    <property type="project" value="UniProtKB-KW"/>
</dbReference>
<keyword evidence="4" id="KW-0812">Transmembrane</keyword>
<dbReference type="PANTHER" id="PTHR21230">
    <property type="entry name" value="VESICLE TRANSPORT V-SNARE PROTEIN VTI1-RELATED"/>
    <property type="match status" value="1"/>
</dbReference>
<dbReference type="GO" id="GO:0005484">
    <property type="term" value="F:SNAP receptor activity"/>
    <property type="evidence" value="ECO:0007669"/>
    <property type="project" value="TreeGrafter"/>
</dbReference>
<dbReference type="GO" id="GO:0005789">
    <property type="term" value="C:endoplasmic reticulum membrane"/>
    <property type="evidence" value="ECO:0007669"/>
    <property type="project" value="TreeGrafter"/>
</dbReference>
<dbReference type="Gene3D" id="1.20.5.110">
    <property type="match status" value="1"/>
</dbReference>
<dbReference type="AlphaFoldDB" id="A0AAE0G3C6"/>
<keyword evidence="6" id="KW-1133">Transmembrane helix</keyword>
<dbReference type="Pfam" id="PF12352">
    <property type="entry name" value="V-SNARE_C"/>
    <property type="match status" value="1"/>
</dbReference>
<accession>A0AAE0G3C6</accession>
<evidence type="ECO:0000256" key="1">
    <source>
        <dbReference type="ARBA" id="ARBA00004211"/>
    </source>
</evidence>
<evidence type="ECO:0000256" key="7">
    <source>
        <dbReference type="ARBA" id="ARBA00023054"/>
    </source>
</evidence>
<dbReference type="GO" id="GO:0031201">
    <property type="term" value="C:SNARE complex"/>
    <property type="evidence" value="ECO:0007669"/>
    <property type="project" value="TreeGrafter"/>
</dbReference>
<evidence type="ECO:0000256" key="8">
    <source>
        <dbReference type="ARBA" id="ARBA00023136"/>
    </source>
</evidence>
<dbReference type="GO" id="GO:0000149">
    <property type="term" value="F:SNARE binding"/>
    <property type="evidence" value="ECO:0007669"/>
    <property type="project" value="TreeGrafter"/>
</dbReference>
<keyword evidence="8" id="KW-0472">Membrane</keyword>
<dbReference type="EMBL" id="LGRX02010246">
    <property type="protein sequence ID" value="KAK3270702.1"/>
    <property type="molecule type" value="Genomic_DNA"/>
</dbReference>
<evidence type="ECO:0000313" key="10">
    <source>
        <dbReference type="EMBL" id="KAK3270702.1"/>
    </source>
</evidence>
<comment type="caution">
    <text evidence="10">The sequence shown here is derived from an EMBL/GenBank/DDBJ whole genome shotgun (WGS) entry which is preliminary data.</text>
</comment>
<protein>
    <submittedName>
        <fullName evidence="10">Uncharacterized protein</fullName>
    </submittedName>
</protein>
<keyword evidence="3" id="KW-0813">Transport</keyword>
<evidence type="ECO:0000313" key="11">
    <source>
        <dbReference type="Proteomes" id="UP001190700"/>
    </source>
</evidence>
<name>A0AAE0G3C6_9CHLO</name>
<evidence type="ECO:0000256" key="5">
    <source>
        <dbReference type="ARBA" id="ARBA00022927"/>
    </source>
</evidence>
<evidence type="ECO:0000256" key="2">
    <source>
        <dbReference type="ARBA" id="ARBA00006108"/>
    </source>
</evidence>
<comment type="subcellular location">
    <subcellularLocation>
        <location evidence="1">Membrane</location>
        <topology evidence="1">Single-pass type IV membrane protein</topology>
    </subcellularLocation>
</comment>
<organism evidence="10 11">
    <name type="scientific">Cymbomonas tetramitiformis</name>
    <dbReference type="NCBI Taxonomy" id="36881"/>
    <lineage>
        <taxon>Eukaryota</taxon>
        <taxon>Viridiplantae</taxon>
        <taxon>Chlorophyta</taxon>
        <taxon>Pyramimonadophyceae</taxon>
        <taxon>Pyramimonadales</taxon>
        <taxon>Pyramimonadaceae</taxon>
        <taxon>Cymbomonas</taxon>
    </lineage>
</organism>
<gene>
    <name evidence="10" type="ORF">CYMTET_20915</name>
</gene>
<dbReference type="CDD" id="cd15862">
    <property type="entry name" value="SNARE_Vti1"/>
    <property type="match status" value="1"/>
</dbReference>
<keyword evidence="5" id="KW-0653">Protein transport</keyword>
<comment type="similarity">
    <text evidence="2">Belongs to the VTI1 family.</text>
</comment>
<dbReference type="PANTHER" id="PTHR21230:SF26">
    <property type="entry name" value="VESICLE TRANSPORT THROUGH INTERACTION WITH T-SNARES HOMOLOG 1A"/>
    <property type="match status" value="1"/>
</dbReference>
<reference evidence="10 11" key="1">
    <citation type="journal article" date="2015" name="Genome Biol. Evol.">
        <title>Comparative Genomics of a Bacterivorous Green Alga Reveals Evolutionary Causalities and Consequences of Phago-Mixotrophic Mode of Nutrition.</title>
        <authorList>
            <person name="Burns J.A."/>
            <person name="Paasch A."/>
            <person name="Narechania A."/>
            <person name="Kim E."/>
        </authorList>
    </citation>
    <scope>NUCLEOTIDE SEQUENCE [LARGE SCALE GENOMIC DNA]</scope>
    <source>
        <strain evidence="10 11">PLY_AMNH</strain>
    </source>
</reference>
<evidence type="ECO:0000256" key="9">
    <source>
        <dbReference type="SAM" id="MobiDB-lite"/>
    </source>
</evidence>
<dbReference type="GO" id="GO:0006906">
    <property type="term" value="P:vesicle fusion"/>
    <property type="evidence" value="ECO:0007669"/>
    <property type="project" value="TreeGrafter"/>
</dbReference>
<dbReference type="GO" id="GO:0031902">
    <property type="term" value="C:late endosome membrane"/>
    <property type="evidence" value="ECO:0007669"/>
    <property type="project" value="TreeGrafter"/>
</dbReference>
<dbReference type="FunFam" id="1.20.5.110:FF:000002">
    <property type="entry name" value="Vesicle transport through interaction with t-SNAREsB"/>
    <property type="match status" value="1"/>
</dbReference>
<keyword evidence="7" id="KW-0175">Coiled coil</keyword>
<dbReference type="GO" id="GO:0005794">
    <property type="term" value="C:Golgi apparatus"/>
    <property type="evidence" value="ECO:0007669"/>
    <property type="project" value="TreeGrafter"/>
</dbReference>
<evidence type="ECO:0000256" key="4">
    <source>
        <dbReference type="ARBA" id="ARBA00022692"/>
    </source>
</evidence>
<dbReference type="SUPFAM" id="SSF58038">
    <property type="entry name" value="SNARE fusion complex"/>
    <property type="match status" value="1"/>
</dbReference>
<evidence type="ECO:0000256" key="3">
    <source>
        <dbReference type="ARBA" id="ARBA00022448"/>
    </source>
</evidence>
<feature type="region of interest" description="Disordered" evidence="9">
    <location>
        <begin position="1"/>
        <end position="30"/>
    </location>
</feature>
<dbReference type="GO" id="GO:0012507">
    <property type="term" value="C:ER to Golgi transport vesicle membrane"/>
    <property type="evidence" value="ECO:0007669"/>
    <property type="project" value="TreeGrafter"/>
</dbReference>